<evidence type="ECO:0000313" key="1">
    <source>
        <dbReference type="EMBL" id="KXF83183.1"/>
    </source>
</evidence>
<keyword evidence="2" id="KW-1185">Reference proteome</keyword>
<dbReference type="Proteomes" id="UP000070529">
    <property type="component" value="Unassembled WGS sequence"/>
</dbReference>
<comment type="caution">
    <text evidence="1">The sequence shown here is derived from an EMBL/GenBank/DDBJ whole genome shotgun (WGS) entry which is preliminary data.</text>
</comment>
<dbReference type="STRING" id="294935.ATN88_05660"/>
<dbReference type="OrthoDB" id="5917490at2"/>
<evidence type="ECO:0000313" key="2">
    <source>
        <dbReference type="Proteomes" id="UP000070529"/>
    </source>
</evidence>
<sequence>MTNITTTKRRVIQLSTIFFTVCAGYLFADNVLFAKESESKAIAPACTLGTEACQFNQAQASLAEDTVTPLVPTSLKVVLEEATPAPTHLLLEVEGVEMDMGIYKLKLTNIGNQTFQGDVMLPLCMHEEMTWRGQISSPDNQTVLPVDIRMVR</sequence>
<dbReference type="EMBL" id="LNTY01000006">
    <property type="protein sequence ID" value="KXF83183.1"/>
    <property type="molecule type" value="Genomic_DNA"/>
</dbReference>
<proteinExistence type="predicted"/>
<dbReference type="RefSeq" id="WP_067411006.1">
    <property type="nucleotide sequence ID" value="NZ_LNTY01000006.1"/>
</dbReference>
<dbReference type="AlphaFoldDB" id="A0A135ICJ7"/>
<gene>
    <name evidence="1" type="ORF">ATN88_05660</name>
</gene>
<reference evidence="1 2" key="1">
    <citation type="submission" date="2015-11" db="EMBL/GenBank/DDBJ databases">
        <title>Genomic Taxonomy of the Vibrionaceae.</title>
        <authorList>
            <person name="Gomez-Gil B."/>
            <person name="Enciso-Ibarra J."/>
        </authorList>
    </citation>
    <scope>NUCLEOTIDE SEQUENCE [LARGE SCALE GENOMIC DNA]</scope>
    <source>
        <strain evidence="1 2">CAIM 912</strain>
    </source>
</reference>
<protein>
    <submittedName>
        <fullName evidence="1">Uncharacterized protein</fullName>
    </submittedName>
</protein>
<accession>A0A135ICJ7</accession>
<organism evidence="1 2">
    <name type="scientific">Enterovibrio coralii</name>
    <dbReference type="NCBI Taxonomy" id="294935"/>
    <lineage>
        <taxon>Bacteria</taxon>
        <taxon>Pseudomonadati</taxon>
        <taxon>Pseudomonadota</taxon>
        <taxon>Gammaproteobacteria</taxon>
        <taxon>Vibrionales</taxon>
        <taxon>Vibrionaceae</taxon>
        <taxon>Enterovibrio</taxon>
    </lineage>
</organism>
<name>A0A135ICJ7_9GAMM</name>